<evidence type="ECO:0000313" key="2">
    <source>
        <dbReference type="Proteomes" id="UP000247569"/>
    </source>
</evidence>
<name>A0A318JW26_9NOCA</name>
<comment type="caution">
    <text evidence="1">The sequence shown here is derived from an EMBL/GenBank/DDBJ whole genome shotgun (WGS) entry which is preliminary data.</text>
</comment>
<proteinExistence type="predicted"/>
<organism evidence="1 2">
    <name type="scientific">Nocardia tenerifensis</name>
    <dbReference type="NCBI Taxonomy" id="228006"/>
    <lineage>
        <taxon>Bacteria</taxon>
        <taxon>Bacillati</taxon>
        <taxon>Actinomycetota</taxon>
        <taxon>Actinomycetes</taxon>
        <taxon>Mycobacteriales</taxon>
        <taxon>Nocardiaceae</taxon>
        <taxon>Nocardia</taxon>
    </lineage>
</organism>
<dbReference type="InterPro" id="IPR021412">
    <property type="entry name" value="DUF3052"/>
</dbReference>
<gene>
    <name evidence="1" type="ORF">DFR70_11781</name>
</gene>
<dbReference type="Proteomes" id="UP000247569">
    <property type="component" value="Unassembled WGS sequence"/>
</dbReference>
<accession>A0A318JW26</accession>
<protein>
    <recommendedName>
        <fullName evidence="3">DUF3052 family protein</fullName>
    </recommendedName>
</protein>
<evidence type="ECO:0000313" key="1">
    <source>
        <dbReference type="EMBL" id="PXX57652.1"/>
    </source>
</evidence>
<sequence length="156" mass="16661">MFACNYLLSGVEEDTTVVAAADAQNYAQKLGITHGLVVQELGWDEDVDDDLRADVEESIGSDLVDEDSDEVVDVVLLWWRDGDGDLVDALMDAIGPLADDGFVWVLTPKTGHPGHVEPSEIAESAPTAGLTQTSAISLGTWAGSRLVQPKAPSKQR</sequence>
<keyword evidence="2" id="KW-1185">Reference proteome</keyword>
<dbReference type="Pfam" id="PF11253">
    <property type="entry name" value="DUF3052"/>
    <property type="match status" value="1"/>
</dbReference>
<dbReference type="AlphaFoldDB" id="A0A318JW26"/>
<evidence type="ECO:0008006" key="3">
    <source>
        <dbReference type="Google" id="ProtNLM"/>
    </source>
</evidence>
<dbReference type="EMBL" id="QJKF01000017">
    <property type="protein sequence ID" value="PXX57652.1"/>
    <property type="molecule type" value="Genomic_DNA"/>
</dbReference>
<reference evidence="1 2" key="1">
    <citation type="submission" date="2018-05" db="EMBL/GenBank/DDBJ databases">
        <title>Genomic Encyclopedia of Type Strains, Phase IV (KMG-IV): sequencing the most valuable type-strain genomes for metagenomic binning, comparative biology and taxonomic classification.</title>
        <authorList>
            <person name="Goeker M."/>
        </authorList>
    </citation>
    <scope>NUCLEOTIDE SEQUENCE [LARGE SCALE GENOMIC DNA]</scope>
    <source>
        <strain evidence="1 2">DSM 44704</strain>
    </source>
</reference>